<feature type="compositionally biased region" description="Polar residues" evidence="9">
    <location>
        <begin position="1854"/>
        <end position="1868"/>
    </location>
</feature>
<evidence type="ECO:0000313" key="12">
    <source>
        <dbReference type="Proteomes" id="UP000237105"/>
    </source>
</evidence>
<feature type="compositionally biased region" description="Basic and acidic residues" evidence="9">
    <location>
        <begin position="1191"/>
        <end position="1200"/>
    </location>
</feature>
<keyword evidence="3" id="KW-0813">Transport</keyword>
<feature type="compositionally biased region" description="Basic and acidic residues" evidence="9">
    <location>
        <begin position="1712"/>
        <end position="1736"/>
    </location>
</feature>
<evidence type="ECO:0000256" key="9">
    <source>
        <dbReference type="SAM" id="MobiDB-lite"/>
    </source>
</evidence>
<dbReference type="EMBL" id="JXTB01000110">
    <property type="protein sequence ID" value="PON62711.1"/>
    <property type="molecule type" value="Genomic_DNA"/>
</dbReference>
<dbReference type="Pfam" id="PF01805">
    <property type="entry name" value="Surp"/>
    <property type="match status" value="2"/>
</dbReference>
<dbReference type="InterPro" id="IPR029705">
    <property type="entry name" value="VPS35L"/>
</dbReference>
<accession>A0A2P5CNV1</accession>
<keyword evidence="6" id="KW-0653">Protein transport</keyword>
<evidence type="ECO:0000256" key="6">
    <source>
        <dbReference type="ARBA" id="ARBA00022927"/>
    </source>
</evidence>
<evidence type="ECO:0000256" key="3">
    <source>
        <dbReference type="ARBA" id="ARBA00022448"/>
    </source>
</evidence>
<dbReference type="GO" id="GO:0005768">
    <property type="term" value="C:endosome"/>
    <property type="evidence" value="ECO:0007669"/>
    <property type="project" value="UniProtKB-SubCell"/>
</dbReference>
<dbReference type="FunFam" id="1.10.10.790:FF:000011">
    <property type="entry name" value="Splicing factor, suppressor of white-apricot"/>
    <property type="match status" value="1"/>
</dbReference>
<evidence type="ECO:0000259" key="10">
    <source>
        <dbReference type="PROSITE" id="PS50128"/>
    </source>
</evidence>
<feature type="compositionally biased region" description="Low complexity" evidence="9">
    <location>
        <begin position="1036"/>
        <end position="1046"/>
    </location>
</feature>
<dbReference type="OrthoDB" id="1734063at2759"/>
<gene>
    <name evidence="11" type="ORF">PanWU01x14_136230</name>
</gene>
<comment type="similarity">
    <text evidence="2">Belongs to the VPS35L family.</text>
</comment>
<feature type="compositionally biased region" description="Basic and acidic residues" evidence="9">
    <location>
        <begin position="1"/>
        <end position="15"/>
    </location>
</feature>
<proteinExistence type="inferred from homology"/>
<dbReference type="STRING" id="3476.A0A2P5CNV1"/>
<dbReference type="GO" id="GO:0006397">
    <property type="term" value="P:mRNA processing"/>
    <property type="evidence" value="ECO:0007669"/>
    <property type="project" value="UniProtKB-KW"/>
</dbReference>
<dbReference type="InterPro" id="IPR000061">
    <property type="entry name" value="Surp"/>
</dbReference>
<feature type="region of interest" description="Disordered" evidence="9">
    <location>
        <begin position="1590"/>
        <end position="1873"/>
    </location>
</feature>
<keyword evidence="4" id="KW-0507">mRNA processing</keyword>
<name>A0A2P5CNV1_PARAD</name>
<feature type="region of interest" description="Disordered" evidence="9">
    <location>
        <begin position="1219"/>
        <end position="1238"/>
    </location>
</feature>
<evidence type="ECO:0000256" key="8">
    <source>
        <dbReference type="ARBA" id="ARBA00023163"/>
    </source>
</evidence>
<evidence type="ECO:0000256" key="5">
    <source>
        <dbReference type="ARBA" id="ARBA00022753"/>
    </source>
</evidence>
<feature type="compositionally biased region" description="Polar residues" evidence="9">
    <location>
        <begin position="1255"/>
        <end position="1269"/>
    </location>
</feature>
<feature type="compositionally biased region" description="Basic and acidic residues" evidence="9">
    <location>
        <begin position="1828"/>
        <end position="1848"/>
    </location>
</feature>
<dbReference type="GO" id="GO:0003723">
    <property type="term" value="F:RNA binding"/>
    <property type="evidence" value="ECO:0007669"/>
    <property type="project" value="InterPro"/>
</dbReference>
<feature type="compositionally biased region" description="Acidic residues" evidence="9">
    <location>
        <begin position="1667"/>
        <end position="1680"/>
    </location>
</feature>
<feature type="compositionally biased region" description="Basic and acidic residues" evidence="9">
    <location>
        <begin position="1634"/>
        <end position="1653"/>
    </location>
</feature>
<feature type="domain" description="SURP motif" evidence="10">
    <location>
        <begin position="1341"/>
        <end position="1383"/>
    </location>
</feature>
<organism evidence="11 12">
    <name type="scientific">Parasponia andersonii</name>
    <name type="common">Sponia andersonii</name>
    <dbReference type="NCBI Taxonomy" id="3476"/>
    <lineage>
        <taxon>Eukaryota</taxon>
        <taxon>Viridiplantae</taxon>
        <taxon>Streptophyta</taxon>
        <taxon>Embryophyta</taxon>
        <taxon>Tracheophyta</taxon>
        <taxon>Spermatophyta</taxon>
        <taxon>Magnoliopsida</taxon>
        <taxon>eudicotyledons</taxon>
        <taxon>Gunneridae</taxon>
        <taxon>Pentapetalae</taxon>
        <taxon>rosids</taxon>
        <taxon>fabids</taxon>
        <taxon>Rosales</taxon>
        <taxon>Cannabaceae</taxon>
        <taxon>Parasponia</taxon>
    </lineage>
</organism>
<comment type="caution">
    <text evidence="11">The sequence shown here is derived from an EMBL/GenBank/DDBJ whole genome shotgun (WGS) entry which is preliminary data.</text>
</comment>
<feature type="region of interest" description="Disordered" evidence="9">
    <location>
        <begin position="1"/>
        <end position="34"/>
    </location>
</feature>
<evidence type="ECO:0000256" key="1">
    <source>
        <dbReference type="ARBA" id="ARBA00004177"/>
    </source>
</evidence>
<feature type="compositionally biased region" description="Low complexity" evidence="9">
    <location>
        <begin position="1507"/>
        <end position="1521"/>
    </location>
</feature>
<feature type="domain" description="SURP motif" evidence="10">
    <location>
        <begin position="1131"/>
        <end position="1173"/>
    </location>
</feature>
<keyword evidence="12" id="KW-1185">Reference proteome</keyword>
<dbReference type="Gene3D" id="1.10.10.790">
    <property type="entry name" value="Surp module"/>
    <property type="match status" value="2"/>
</dbReference>
<keyword evidence="7" id="KW-0805">Transcription regulation</keyword>
<evidence type="ECO:0000256" key="7">
    <source>
        <dbReference type="ARBA" id="ARBA00023015"/>
    </source>
</evidence>
<feature type="region of interest" description="Disordered" evidence="9">
    <location>
        <begin position="1191"/>
        <end position="1211"/>
    </location>
</feature>
<feature type="region of interest" description="Disordered" evidence="9">
    <location>
        <begin position="1493"/>
        <end position="1528"/>
    </location>
</feature>
<evidence type="ECO:0000256" key="2">
    <source>
        <dbReference type="ARBA" id="ARBA00010704"/>
    </source>
</evidence>
<reference evidence="12" key="1">
    <citation type="submission" date="2016-06" db="EMBL/GenBank/DDBJ databases">
        <title>Parallel loss of symbiosis genes in relatives of nitrogen-fixing non-legume Parasponia.</title>
        <authorList>
            <person name="Van Velzen R."/>
            <person name="Holmer R."/>
            <person name="Bu F."/>
            <person name="Rutten L."/>
            <person name="Van Zeijl A."/>
            <person name="Liu W."/>
            <person name="Santuari L."/>
            <person name="Cao Q."/>
            <person name="Sharma T."/>
            <person name="Shen D."/>
            <person name="Roswanjaya Y."/>
            <person name="Wardhani T."/>
            <person name="Kalhor M.S."/>
            <person name="Jansen J."/>
            <person name="Van den Hoogen J."/>
            <person name="Gungor B."/>
            <person name="Hartog M."/>
            <person name="Hontelez J."/>
            <person name="Verver J."/>
            <person name="Yang W.-C."/>
            <person name="Schijlen E."/>
            <person name="Repin R."/>
            <person name="Schilthuizen M."/>
            <person name="Schranz E."/>
            <person name="Heidstra R."/>
            <person name="Miyata K."/>
            <person name="Fedorova E."/>
            <person name="Kohlen W."/>
            <person name="Bisseling T."/>
            <person name="Smit S."/>
            <person name="Geurts R."/>
        </authorList>
    </citation>
    <scope>NUCLEOTIDE SEQUENCE [LARGE SCALE GENOMIC DNA]</scope>
    <source>
        <strain evidence="12">cv. WU1-14</strain>
    </source>
</reference>
<feature type="compositionally biased region" description="Low complexity" evidence="9">
    <location>
        <begin position="1598"/>
        <end position="1616"/>
    </location>
</feature>
<dbReference type="GO" id="GO:0032456">
    <property type="term" value="P:endocytic recycling"/>
    <property type="evidence" value="ECO:0007669"/>
    <property type="project" value="InterPro"/>
</dbReference>
<dbReference type="PANTHER" id="PTHR13673">
    <property type="entry name" value="ESOPHAGEAL CANCER ASSOCIATED PROTEIN"/>
    <property type="match status" value="1"/>
</dbReference>
<dbReference type="Pfam" id="PF09750">
    <property type="entry name" value="DRY_EERY"/>
    <property type="match status" value="1"/>
</dbReference>
<feature type="compositionally biased region" description="Basic residues" evidence="9">
    <location>
        <begin position="1654"/>
        <end position="1663"/>
    </location>
</feature>
<dbReference type="SMART" id="SM01141">
    <property type="entry name" value="DRY_EERY"/>
    <property type="match status" value="1"/>
</dbReference>
<evidence type="ECO:0000313" key="11">
    <source>
        <dbReference type="EMBL" id="PON62711.1"/>
    </source>
</evidence>
<dbReference type="PROSITE" id="PS50128">
    <property type="entry name" value="SURP"/>
    <property type="match status" value="2"/>
</dbReference>
<evidence type="ECO:0000256" key="4">
    <source>
        <dbReference type="ARBA" id="ARBA00022664"/>
    </source>
</evidence>
<sequence length="1886" mass="210931">MEFRPRNYSAEEKSHALPRTRAGNHPLSAPSSPSQLQIVAVDNGNNDFFDPLRALDDNGAVSVDVLQEPETSSTAVFPSEASTQSQEKDWSSFKRFLMQRFPVSKMVSVSSMSDVIIKGGGTTYEKSSTSKHLEELEDPQKFMEEGARIITRQEYVSRLHELKDEMVRAWHAGDRVTSLKLSIKVARLLSDTSVLHFYGTVFVLATEIVDMLGDLVWERIKQKAEFSEDGTKVYSLPENFEASGICDDAKETCYNWFCKIGAIRELLPRIYLELAILPCRRFQHDRPEDFLQRLVMMTRGLADPLASSYCRLYMAHCLRKLPSYDIVFLVRCVNDIKTLCSRMLEAKGGAEGNINDNKRLLFSLMEPTIEFIMQCIFKDASERQVRNVLVELELGRNEEELFGTFPCVSVVLHHLLKELPSELVSLSAVKILYLIECNNDSSFNQCLNYRLLGFRLCENKSQTEEANALVDKIIQVITQYDSFDEYLKVVDAFMDIILQNQMDYHRNIILEGISKRACSKGTAEDEQTSLQSILVKLLSHHNRIEDMFALNHFREILDVMYGSSRTIVNMHILNMATKNGYICDPATIQLLFEISQALYDGIDFLNVKDAGNQPARLISQFVNMVDYGLEMEHHLTFLAECRGAFGGINGLKEIIIHSSNCLAVKALKYDNKNLSFIKSCIAFCEVTLPSISSQIRQLNLYLETAEVALLAGLVSHSDGLLNSAISCLQSLDTMDGSKMPKDVDGILSSICKLCSLLVMVPGNPDLGSTYSLKTILLLAKSQSWVKPRMRAKIFCSLVSLSATLSQKKLPYRADHGKVLGNDYLFYGDSSYLHEFASMSKLVLQELVDLIQQEPSSAAHGKLALEACNCIASSFDPSPAITVICSKLMETAKSCLSTRDKYLLSTAKFLDKQIPPPFEVGQPQIAASSEKSSHGCTKILTLNQNLSWKFAKSGFIFNLNMAFLHTIPQNQTVEKSMDLEVVGRHALLFDDDANAAFVNSRDALVEWNSLVIDRYDVRHLLSCPPPPRNRRLHHLGSSSSPSDLPDASLERDLDHERYLDLPPPSDEQEQDVGKDAELMVDGGYRAVAFSYGNLDEASEQKNSDAESVFHPPFSVPESLLRNLPPTEKVHQIIARTATFVSKHGGQSEIVLRVKQGDNPTFGFLMPDHHLHAYFRFLVDHQSLLKSDVDGKPLEEKKRDNNEPDQTGGALSLLGSVYGFGEDEDGATEDPREANTNKSQEIVDTVSATGSHGLEQLESSGNTTVKNEVASDNTCPLKEKVHVIKRNRSINIVKSGTTSGMKRDGDALGSFGTATNKSEASAVPSMSNVEVPILEPPSDLKRVVDKIVEFILRNGKEFEAVLAEQDRKFGRFPFLLSSNQYHPYYLKVLRKTQGSKLAGKSCISEKHESMGRGMDKKTALCREGDTHPPGSTDNDIPYDYDKKEKFRMILGRSKKDVQDPPPKVNQPQTEVTLDADAVAAILKAATRGIKNPNLSWGGIGQGPSNKVGQSSSFGSLHSSQPQSLVQKRDQVGQPCVSVPVAKAIAETAALAAASEADSSEASLTKEQKLKAERLKRAKMFAAMIKSGTAPLKSEPLRSLSVEPPGSGVSSSGNEVVNPADKEREGSSVPVDVCLDASDKTEKSEKKTLVDECNERRSKRSYRSRSKRDEDDEVNQEEEEEEDKRDHKHSRKKHRSHRSSHLSEDKHKHRKRHSSSKDVDSRRSRKRDNDKYSDDEDRHSQHRHKHGSSSDDDEHRSSRRRRRHHSSSGDEHQHTQHRYRRGGSSEDECEQTRHQHKRGGSHDEEGRYRSRSVKQRKDRSERESELEEGEICAKSDQSKANESDRASRETSIDLLKSYQQGAAPSQPSESTEVSDDLRAKIRAMLMATL</sequence>
<dbReference type="SMART" id="SM00648">
    <property type="entry name" value="SWAP"/>
    <property type="match status" value="2"/>
</dbReference>
<keyword evidence="8" id="KW-0804">Transcription</keyword>
<keyword evidence="5" id="KW-0967">Endosome</keyword>
<feature type="region of interest" description="Disordered" evidence="9">
    <location>
        <begin position="1026"/>
        <end position="1047"/>
    </location>
</feature>
<dbReference type="Proteomes" id="UP000237105">
    <property type="component" value="Unassembled WGS sequence"/>
</dbReference>
<dbReference type="InterPro" id="IPR019147">
    <property type="entry name" value="SWAP_N_domain"/>
</dbReference>
<comment type="subcellular location">
    <subcellularLocation>
        <location evidence="1">Endosome</location>
    </subcellularLocation>
</comment>
<feature type="compositionally biased region" description="Basic residues" evidence="9">
    <location>
        <begin position="1754"/>
        <end position="1763"/>
    </location>
</feature>
<dbReference type="SUPFAM" id="SSF109905">
    <property type="entry name" value="Surp module (SWAP domain)"/>
    <property type="match status" value="2"/>
</dbReference>
<feature type="region of interest" description="Disordered" evidence="9">
    <location>
        <begin position="1246"/>
        <end position="1269"/>
    </location>
</feature>
<dbReference type="InterPro" id="IPR035967">
    <property type="entry name" value="SWAP/Surp_sf"/>
</dbReference>
<protein>
    <recommendedName>
        <fullName evidence="10">SURP motif domain-containing protein</fullName>
    </recommendedName>
</protein>
<feature type="compositionally biased region" description="Basic residues" evidence="9">
    <location>
        <begin position="1683"/>
        <end position="1697"/>
    </location>
</feature>
<dbReference type="PANTHER" id="PTHR13673:SF0">
    <property type="entry name" value="VPS35 ENDOSOMAL PROTEIN-SORTING FACTOR-LIKE"/>
    <property type="match status" value="1"/>
</dbReference>
<dbReference type="GO" id="GO:0015031">
    <property type="term" value="P:protein transport"/>
    <property type="evidence" value="ECO:0007669"/>
    <property type="project" value="UniProtKB-KW"/>
</dbReference>